<evidence type="ECO:0000259" key="4">
    <source>
        <dbReference type="Pfam" id="PF02874"/>
    </source>
</evidence>
<accession>A0AAE0DT78</accession>
<dbReference type="Pfam" id="PF02874">
    <property type="entry name" value="ATP-synt_ab_N"/>
    <property type="match status" value="1"/>
</dbReference>
<proteinExistence type="inferred from homology"/>
<dbReference type="GO" id="GO:0043531">
    <property type="term" value="F:ADP binding"/>
    <property type="evidence" value="ECO:0007669"/>
    <property type="project" value="TreeGrafter"/>
</dbReference>
<dbReference type="InterPro" id="IPR023366">
    <property type="entry name" value="ATP_synth_asu-like_sf"/>
</dbReference>
<keyword evidence="3" id="KW-0375">Hydrogen ion transport</keyword>
<evidence type="ECO:0000256" key="2">
    <source>
        <dbReference type="ARBA" id="ARBA00022448"/>
    </source>
</evidence>
<dbReference type="SUPFAM" id="SSF50615">
    <property type="entry name" value="N-terminal domain of alpha and beta subunits of F1 ATP synthase"/>
    <property type="match status" value="1"/>
</dbReference>
<evidence type="ECO:0000313" key="6">
    <source>
        <dbReference type="Proteomes" id="UP001281410"/>
    </source>
</evidence>
<gene>
    <name evidence="5" type="ORF">Dsin_032298</name>
</gene>
<dbReference type="EMBL" id="JANJYJ010000010">
    <property type="protein sequence ID" value="KAK3185012.1"/>
    <property type="molecule type" value="Genomic_DNA"/>
</dbReference>
<reference evidence="5" key="1">
    <citation type="journal article" date="2023" name="Plant J.">
        <title>Genome sequences and population genomics provide insights into the demographic history, inbreeding, and mutation load of two 'living fossil' tree species of Dipteronia.</title>
        <authorList>
            <person name="Feng Y."/>
            <person name="Comes H.P."/>
            <person name="Chen J."/>
            <person name="Zhu S."/>
            <person name="Lu R."/>
            <person name="Zhang X."/>
            <person name="Li P."/>
            <person name="Qiu J."/>
            <person name="Olsen K.M."/>
            <person name="Qiu Y."/>
        </authorList>
    </citation>
    <scope>NUCLEOTIDE SEQUENCE</scope>
    <source>
        <strain evidence="5">NBL</strain>
    </source>
</reference>
<evidence type="ECO:0000256" key="3">
    <source>
        <dbReference type="ARBA" id="ARBA00022781"/>
    </source>
</evidence>
<dbReference type="Proteomes" id="UP001281410">
    <property type="component" value="Unassembled WGS sequence"/>
</dbReference>
<dbReference type="GO" id="GO:0046933">
    <property type="term" value="F:proton-transporting ATP synthase activity, rotational mechanism"/>
    <property type="evidence" value="ECO:0007669"/>
    <property type="project" value="InterPro"/>
</dbReference>
<name>A0AAE0DT78_9ROSI</name>
<protein>
    <recommendedName>
        <fullName evidence="4">ATPase F1/V1/A1 complex alpha/beta subunit N-terminal domain-containing protein</fullName>
    </recommendedName>
</protein>
<dbReference type="InterPro" id="IPR036121">
    <property type="entry name" value="ATPase_F1/V1/A1_a/bsu_N_sf"/>
</dbReference>
<dbReference type="GO" id="GO:0005524">
    <property type="term" value="F:ATP binding"/>
    <property type="evidence" value="ECO:0007669"/>
    <property type="project" value="UniProtKB-KW"/>
</dbReference>
<comment type="caution">
    <text evidence="5">The sequence shown here is derived from an EMBL/GenBank/DDBJ whole genome shotgun (WGS) entry which is preliminary data.</text>
</comment>
<dbReference type="AlphaFoldDB" id="A0AAE0DT78"/>
<dbReference type="InterPro" id="IPR004100">
    <property type="entry name" value="ATPase_F1/V1/A1_a/bsu_N"/>
</dbReference>
<dbReference type="InterPro" id="IPR005294">
    <property type="entry name" value="ATP_synth_F1_asu"/>
</dbReference>
<dbReference type="Gene3D" id="2.40.30.20">
    <property type="match status" value="1"/>
</dbReference>
<keyword evidence="6" id="KW-1185">Reference proteome</keyword>
<evidence type="ECO:0000256" key="1">
    <source>
        <dbReference type="ARBA" id="ARBA00008936"/>
    </source>
</evidence>
<sequence length="105" mass="11454">MASIARTYGLDEVMMGELVEFEEGTIGIALNLESKNVGVVLMGDGLRIQEGSSVKATGKNCSSIQIVGDLGLICVMKGIWEYEICDMCDDLCDEAMKGIRDFDFF</sequence>
<keyword evidence="2" id="KW-0813">Transport</keyword>
<comment type="similarity">
    <text evidence="1">Belongs to the ATPase alpha/beta chains family.</text>
</comment>
<dbReference type="CDD" id="cd18116">
    <property type="entry name" value="ATP-synt_F1_alpha_N"/>
    <property type="match status" value="1"/>
</dbReference>
<organism evidence="5 6">
    <name type="scientific">Dipteronia sinensis</name>
    <dbReference type="NCBI Taxonomy" id="43782"/>
    <lineage>
        <taxon>Eukaryota</taxon>
        <taxon>Viridiplantae</taxon>
        <taxon>Streptophyta</taxon>
        <taxon>Embryophyta</taxon>
        <taxon>Tracheophyta</taxon>
        <taxon>Spermatophyta</taxon>
        <taxon>Magnoliopsida</taxon>
        <taxon>eudicotyledons</taxon>
        <taxon>Gunneridae</taxon>
        <taxon>Pentapetalae</taxon>
        <taxon>rosids</taxon>
        <taxon>malvids</taxon>
        <taxon>Sapindales</taxon>
        <taxon>Sapindaceae</taxon>
        <taxon>Hippocastanoideae</taxon>
        <taxon>Acereae</taxon>
        <taxon>Dipteronia</taxon>
    </lineage>
</organism>
<dbReference type="GO" id="GO:0045259">
    <property type="term" value="C:proton-transporting ATP synthase complex"/>
    <property type="evidence" value="ECO:0007669"/>
    <property type="project" value="InterPro"/>
</dbReference>
<feature type="domain" description="ATPase F1/V1/A1 complex alpha/beta subunit N-terminal" evidence="4">
    <location>
        <begin position="4"/>
        <end position="58"/>
    </location>
</feature>
<keyword evidence="3" id="KW-0406">Ion transport</keyword>
<dbReference type="PANTHER" id="PTHR48082">
    <property type="entry name" value="ATP SYNTHASE SUBUNIT ALPHA, MITOCHONDRIAL"/>
    <property type="match status" value="1"/>
</dbReference>
<dbReference type="PANTHER" id="PTHR48082:SF2">
    <property type="entry name" value="ATP SYNTHASE SUBUNIT ALPHA, MITOCHONDRIAL"/>
    <property type="match status" value="1"/>
</dbReference>
<evidence type="ECO:0000313" key="5">
    <source>
        <dbReference type="EMBL" id="KAK3185012.1"/>
    </source>
</evidence>